<organism evidence="4 5">
    <name type="scientific">Cohnella boryungensis</name>
    <dbReference type="NCBI Taxonomy" id="768479"/>
    <lineage>
        <taxon>Bacteria</taxon>
        <taxon>Bacillati</taxon>
        <taxon>Bacillota</taxon>
        <taxon>Bacilli</taxon>
        <taxon>Bacillales</taxon>
        <taxon>Paenibacillaceae</taxon>
        <taxon>Cohnella</taxon>
    </lineage>
</organism>
<gene>
    <name evidence="4" type="ORF">ACFO1S_04030</name>
</gene>
<evidence type="ECO:0000313" key="5">
    <source>
        <dbReference type="Proteomes" id="UP001595755"/>
    </source>
</evidence>
<reference evidence="5" key="1">
    <citation type="journal article" date="2019" name="Int. J. Syst. Evol. Microbiol.">
        <title>The Global Catalogue of Microorganisms (GCM) 10K type strain sequencing project: providing services to taxonomists for standard genome sequencing and annotation.</title>
        <authorList>
            <consortium name="The Broad Institute Genomics Platform"/>
            <consortium name="The Broad Institute Genome Sequencing Center for Infectious Disease"/>
            <person name="Wu L."/>
            <person name="Ma J."/>
        </authorList>
    </citation>
    <scope>NUCLEOTIDE SEQUENCE [LARGE SCALE GENOMIC DNA]</scope>
    <source>
        <strain evidence="5">CGMCC 4.1641</strain>
    </source>
</reference>
<keyword evidence="3" id="KW-0812">Transmembrane</keyword>
<dbReference type="Proteomes" id="UP001595755">
    <property type="component" value="Unassembled WGS sequence"/>
</dbReference>
<dbReference type="EMBL" id="JBHSED010000004">
    <property type="protein sequence ID" value="MFC4302608.1"/>
    <property type="molecule type" value="Genomic_DNA"/>
</dbReference>
<feature type="transmembrane region" description="Helical" evidence="3">
    <location>
        <begin position="300"/>
        <end position="322"/>
    </location>
</feature>
<sequence>MNGSASQASTALSLDGLRNLEQLKSIFDNCSDVLFNTWVYGQDRRFTAYTVYCRTLVEDSKEHHMKATLLDALDSRQDVAALTPELVARYFEQAGVTAQPYMLVKSLEEVVNRVLEGQVVLFFDKWDQAVCYIAVSIAKRPVSEPVSEPVVQGPREGTNENLDINIGMIRQRVKNPGLKLEALTAGSSMRTKIVFMYLDQVVNPDILLEFRRRLEGIEQHEVLGASFVEEWIEDSSYTPFPQYRYTERTDNAAAALLDGKIIVLVENTPMILICPSVFVDFFGTSEDYYVRTAFASMIRLLRLFAFFIALTLPSIYVALSTFHPELIPTVLLLAILDTREGIPFPALVEALIMEITFELLREAGIRLPRPVGSAVSIVGALVIGQAAITAQIASPIMVIVVALTGIASFAIPHYDMAIAIRVIRFPLMLAAGFLGGFGLMIGFLLLLLHMTRLHTLGQPYLTTIAPLKLKNFRDIFIRAPLGYFMKSPRNRKLIQARRGRP</sequence>
<proteinExistence type="inferred from homology"/>
<dbReference type="Pfam" id="PF03323">
    <property type="entry name" value="GerA"/>
    <property type="match status" value="1"/>
</dbReference>
<name>A0ABV8S4X7_9BACL</name>
<evidence type="ECO:0000256" key="2">
    <source>
        <dbReference type="ARBA" id="ARBA00023136"/>
    </source>
</evidence>
<feature type="transmembrane region" description="Helical" evidence="3">
    <location>
        <begin position="396"/>
        <end position="414"/>
    </location>
</feature>
<comment type="caution">
    <text evidence="4">The sequence shown here is derived from an EMBL/GenBank/DDBJ whole genome shotgun (WGS) entry which is preliminary data.</text>
</comment>
<keyword evidence="2 3" id="KW-0472">Membrane</keyword>
<dbReference type="RefSeq" id="WP_204604383.1">
    <property type="nucleotide sequence ID" value="NZ_JBHSED010000004.1"/>
</dbReference>
<comment type="similarity">
    <text evidence="1">Belongs to the GerABKA family.</text>
</comment>
<evidence type="ECO:0000256" key="1">
    <source>
        <dbReference type="ARBA" id="ARBA00005278"/>
    </source>
</evidence>
<keyword evidence="3" id="KW-1133">Transmembrane helix</keyword>
<accession>A0ABV8S4X7</accession>
<evidence type="ECO:0000313" key="4">
    <source>
        <dbReference type="EMBL" id="MFC4302608.1"/>
    </source>
</evidence>
<dbReference type="PIRSF" id="PIRSF005690">
    <property type="entry name" value="GerBA"/>
    <property type="match status" value="1"/>
</dbReference>
<dbReference type="PANTHER" id="PTHR22550:SF5">
    <property type="entry name" value="LEUCINE ZIPPER PROTEIN 4"/>
    <property type="match status" value="1"/>
</dbReference>
<dbReference type="InterPro" id="IPR050768">
    <property type="entry name" value="UPF0353/GerABKA_families"/>
</dbReference>
<dbReference type="InterPro" id="IPR004995">
    <property type="entry name" value="Spore_Ger"/>
</dbReference>
<keyword evidence="5" id="KW-1185">Reference proteome</keyword>
<protein>
    <submittedName>
        <fullName evidence="4">Spore germination protein</fullName>
    </submittedName>
</protein>
<dbReference type="PANTHER" id="PTHR22550">
    <property type="entry name" value="SPORE GERMINATION PROTEIN"/>
    <property type="match status" value="1"/>
</dbReference>
<feature type="transmembrane region" description="Helical" evidence="3">
    <location>
        <begin position="426"/>
        <end position="448"/>
    </location>
</feature>
<evidence type="ECO:0000256" key="3">
    <source>
        <dbReference type="SAM" id="Phobius"/>
    </source>
</evidence>